<evidence type="ECO:0000256" key="1">
    <source>
        <dbReference type="ARBA" id="ARBA00022679"/>
    </source>
</evidence>
<dbReference type="Proteomes" id="UP001530293">
    <property type="component" value="Unassembled WGS sequence"/>
</dbReference>
<dbReference type="PANTHER" id="PTHR32385:SF15">
    <property type="entry name" value="INOSITOL PHOSPHOCERAMIDE MANNOSYLTRANSFERASE 1"/>
    <property type="match status" value="1"/>
</dbReference>
<dbReference type="InterPro" id="IPR029044">
    <property type="entry name" value="Nucleotide-diphossugar_trans"/>
</dbReference>
<accession>A0ABD3M6A0</accession>
<organism evidence="2 3">
    <name type="scientific">Discostella pseudostelligera</name>
    <dbReference type="NCBI Taxonomy" id="259834"/>
    <lineage>
        <taxon>Eukaryota</taxon>
        <taxon>Sar</taxon>
        <taxon>Stramenopiles</taxon>
        <taxon>Ochrophyta</taxon>
        <taxon>Bacillariophyta</taxon>
        <taxon>Coscinodiscophyceae</taxon>
        <taxon>Thalassiosirophycidae</taxon>
        <taxon>Stephanodiscales</taxon>
        <taxon>Stephanodiscaceae</taxon>
        <taxon>Discostella</taxon>
    </lineage>
</organism>
<protein>
    <recommendedName>
        <fullName evidence="4">Alpha-1,4-N-acetylglucosaminyltransferase</fullName>
    </recommendedName>
</protein>
<evidence type="ECO:0000313" key="2">
    <source>
        <dbReference type="EMBL" id="KAL3757702.1"/>
    </source>
</evidence>
<evidence type="ECO:0000313" key="3">
    <source>
        <dbReference type="Proteomes" id="UP001530293"/>
    </source>
</evidence>
<keyword evidence="3" id="KW-1185">Reference proteome</keyword>
<proteinExistence type="predicted"/>
<keyword evidence="1" id="KW-0808">Transferase</keyword>
<evidence type="ECO:0008006" key="4">
    <source>
        <dbReference type="Google" id="ProtNLM"/>
    </source>
</evidence>
<dbReference type="Pfam" id="PF04488">
    <property type="entry name" value="Gly_transf_sug"/>
    <property type="match status" value="1"/>
</dbReference>
<dbReference type="InterPro" id="IPR051706">
    <property type="entry name" value="Glycosyltransferase_domain"/>
</dbReference>
<dbReference type="EMBL" id="JALLBG020000255">
    <property type="protein sequence ID" value="KAL3757702.1"/>
    <property type="molecule type" value="Genomic_DNA"/>
</dbReference>
<dbReference type="GO" id="GO:0006673">
    <property type="term" value="P:inositol phosphoceramide metabolic process"/>
    <property type="evidence" value="ECO:0007669"/>
    <property type="project" value="UniProtKB-ARBA"/>
</dbReference>
<name>A0ABD3M6A0_9STRA</name>
<dbReference type="PANTHER" id="PTHR32385">
    <property type="entry name" value="MANNOSYL PHOSPHORYLINOSITOL CERAMIDE SYNTHASE"/>
    <property type="match status" value="1"/>
</dbReference>
<dbReference type="GO" id="GO:0006688">
    <property type="term" value="P:glycosphingolipid biosynthetic process"/>
    <property type="evidence" value="ECO:0007669"/>
    <property type="project" value="UniProtKB-ARBA"/>
</dbReference>
<dbReference type="InterPro" id="IPR007577">
    <property type="entry name" value="GlycoTrfase_DXD_sugar-bd_CS"/>
</dbReference>
<dbReference type="GO" id="GO:0016020">
    <property type="term" value="C:membrane"/>
    <property type="evidence" value="ECO:0007669"/>
    <property type="project" value="GOC"/>
</dbReference>
<dbReference type="AlphaFoldDB" id="A0ABD3M6A0"/>
<dbReference type="Gene3D" id="3.90.550.20">
    <property type="match status" value="1"/>
</dbReference>
<dbReference type="SUPFAM" id="SSF53448">
    <property type="entry name" value="Nucleotide-diphospho-sugar transferases"/>
    <property type="match status" value="1"/>
</dbReference>
<reference evidence="2 3" key="1">
    <citation type="submission" date="2024-10" db="EMBL/GenBank/DDBJ databases">
        <title>Updated reference genomes for cyclostephanoid diatoms.</title>
        <authorList>
            <person name="Roberts W.R."/>
            <person name="Alverson A.J."/>
        </authorList>
    </citation>
    <scope>NUCLEOTIDE SEQUENCE [LARGE SCALE GENOMIC DNA]</scope>
    <source>
        <strain evidence="2 3">AJA232-27</strain>
    </source>
</reference>
<gene>
    <name evidence="2" type="ORF">ACHAWU_004487</name>
</gene>
<dbReference type="GO" id="GO:0016740">
    <property type="term" value="F:transferase activity"/>
    <property type="evidence" value="ECO:0007669"/>
    <property type="project" value="UniProtKB-KW"/>
</dbReference>
<sequence>MLAQPRKRRWLMVRKRRWLMAIVAIVSFVTHNLLQLHISSTTATLTTNININITFLAPGDTPKLEQKTLNLYRCPKPLNSPLWNHFDALVDENAEMAKKVGHIILASRTDSNTDNETKGEKVGVGDGVNNNQIPHRLIFTHKDNLFNCSISASNLTMSPNVHTLAENAKATVRAYHQIWPDLQYVFLTDDDCIDALHLTEPELIPFFNDPELEGMYKADLCRAAYLVLYGGYYFDVDILVVHPYVAPANATLVTVISYGGGDFGFFQAFVAASKGDAILLRSLRIMLEILRKERESRGYLGPISLIDAMVEVLNVTDVENVINGDKGVYLLHECYLLRGMHPSLKCDNLLSAVVPKEKGSEFIQRQPDGQGLHCRDRPWNVCNYVVVDDSSIGGHQLYFYSRVVGTSFCGKNCVLS</sequence>
<comment type="caution">
    <text evidence="2">The sequence shown here is derived from an EMBL/GenBank/DDBJ whole genome shotgun (WGS) entry which is preliminary data.</text>
</comment>